<feature type="region of interest" description="Disordered" evidence="1">
    <location>
        <begin position="1"/>
        <end position="22"/>
    </location>
</feature>
<protein>
    <submittedName>
        <fullName evidence="2">Uncharacterized protein</fullName>
    </submittedName>
</protein>
<name>A0A381ZI35_9ZZZZ</name>
<gene>
    <name evidence="2" type="ORF">METZ01_LOCUS141505</name>
</gene>
<feature type="compositionally biased region" description="Polar residues" evidence="1">
    <location>
        <begin position="12"/>
        <end position="22"/>
    </location>
</feature>
<organism evidence="2">
    <name type="scientific">marine metagenome</name>
    <dbReference type="NCBI Taxonomy" id="408172"/>
    <lineage>
        <taxon>unclassified sequences</taxon>
        <taxon>metagenomes</taxon>
        <taxon>ecological metagenomes</taxon>
    </lineage>
</organism>
<evidence type="ECO:0000313" key="2">
    <source>
        <dbReference type="EMBL" id="SVA88651.1"/>
    </source>
</evidence>
<proteinExistence type="predicted"/>
<accession>A0A381ZI35</accession>
<evidence type="ECO:0000256" key="1">
    <source>
        <dbReference type="SAM" id="MobiDB-lite"/>
    </source>
</evidence>
<dbReference type="EMBL" id="UINC01021326">
    <property type="protein sequence ID" value="SVA88651.1"/>
    <property type="molecule type" value="Genomic_DNA"/>
</dbReference>
<dbReference type="AlphaFoldDB" id="A0A381ZI35"/>
<reference evidence="2" key="1">
    <citation type="submission" date="2018-05" db="EMBL/GenBank/DDBJ databases">
        <authorList>
            <person name="Lanie J.A."/>
            <person name="Ng W.-L."/>
            <person name="Kazmierczak K.M."/>
            <person name="Andrzejewski T.M."/>
            <person name="Davidsen T.M."/>
            <person name="Wayne K.J."/>
            <person name="Tettelin H."/>
            <person name="Glass J.I."/>
            <person name="Rusch D."/>
            <person name="Podicherti R."/>
            <person name="Tsui H.-C.T."/>
            <person name="Winkler M.E."/>
        </authorList>
    </citation>
    <scope>NUCLEOTIDE SEQUENCE</scope>
</reference>
<sequence length="22" mass="2309">MSFSFNLILEGTPSTTQPIAGP</sequence>